<proteinExistence type="predicted"/>
<keyword evidence="2" id="KW-1185">Reference proteome</keyword>
<protein>
    <submittedName>
        <fullName evidence="1">Uncharacterized protein</fullName>
    </submittedName>
</protein>
<dbReference type="EMBL" id="CP000061">
    <property type="protein sequence ID" value="ABC65318.1"/>
    <property type="molecule type" value="Genomic_DNA"/>
</dbReference>
<organism evidence="1 2">
    <name type="scientific">Aster yellows witches'-broom phytoplasma (strain AYWB)</name>
    <dbReference type="NCBI Taxonomy" id="322098"/>
    <lineage>
        <taxon>Bacteria</taxon>
        <taxon>Bacillati</taxon>
        <taxon>Mycoplasmatota</taxon>
        <taxon>Mollicutes</taxon>
        <taxon>Acholeplasmatales</taxon>
        <taxon>Acholeplasmataceae</taxon>
        <taxon>Candidatus Phytoplasma</taxon>
        <taxon>16SrI (Aster yellows group)</taxon>
    </lineage>
</organism>
<name>Q2NJS5_AYWBP</name>
<dbReference type="Proteomes" id="UP000001934">
    <property type="component" value="Chromosome"/>
</dbReference>
<dbReference type="AlphaFoldDB" id="Q2NJS5"/>
<dbReference type="KEGG" id="ayw:AYWB_201"/>
<gene>
    <name evidence="1" type="ordered locus">AYWB_201</name>
</gene>
<reference evidence="1 2" key="1">
    <citation type="journal article" date="2006" name="J. Bacteriol.">
        <title>Living with genome instability: the adaptation of phytoplasmas to diverse environments of their insect and plant hosts.</title>
        <authorList>
            <person name="Bai X."/>
            <person name="Zhang J."/>
            <person name="Ewing A."/>
            <person name="Miller S.A."/>
            <person name="Jancso Radek A."/>
            <person name="Shevchenko D.V."/>
            <person name="Tsukerman K."/>
            <person name="Walunas T."/>
            <person name="Lapidus A."/>
            <person name="Campbell J.W."/>
            <person name="Hogenhout S.A."/>
        </authorList>
    </citation>
    <scope>NUCLEOTIDE SEQUENCE [LARGE SCALE GENOMIC DNA]</scope>
    <source>
        <strain evidence="1 2">AYWB</strain>
    </source>
</reference>
<evidence type="ECO:0000313" key="1">
    <source>
        <dbReference type="EMBL" id="ABC65318.1"/>
    </source>
</evidence>
<dbReference type="PhylomeDB" id="Q2NJS5"/>
<accession>Q2NJS5</accession>
<evidence type="ECO:0000313" key="2">
    <source>
        <dbReference type="Proteomes" id="UP000001934"/>
    </source>
</evidence>
<dbReference type="RefSeq" id="WP_011412483.1">
    <property type="nucleotide sequence ID" value="NC_007716.1"/>
</dbReference>
<dbReference type="HOGENOM" id="CLU_146490_0_0_14"/>
<sequence length="109" mass="13052">MKRYDINVLDKEDIPNILKYYDISASVYNYIPPSYNLYNDPKIHWYLKNPSKDLLGIYFKPRTNPFKIEYPYGDYNYTLEDLIKYKIAIVKKLLSFGMPNKNLTKINLI</sequence>